<protein>
    <submittedName>
        <fullName evidence="4">Sperm acrosome membrane-associated protein 6 isoform X1</fullName>
    </submittedName>
</protein>
<dbReference type="InterPro" id="IPR007110">
    <property type="entry name" value="Ig-like_dom"/>
</dbReference>
<keyword evidence="1" id="KW-0472">Membrane</keyword>
<dbReference type="PROSITE" id="PS50835">
    <property type="entry name" value="IG_LIKE"/>
    <property type="match status" value="1"/>
</dbReference>
<dbReference type="GeneID" id="110284045"/>
<dbReference type="GO" id="GO:0007342">
    <property type="term" value="P:fusion of sperm to egg plasma membrane involved in single fertilization"/>
    <property type="evidence" value="ECO:0007669"/>
    <property type="project" value="InterPro"/>
</dbReference>
<sequence>MTSQRLLSSPPTQRPSVMGLISLVGSTVLLFLLIFRASTWACLFCFTTYEERLRVCQLFVGREETKISLCRDELEGAFEDLKDTKINYDERSYLHDEFTQMTVSLHEKAARREPFWLAFKDAARKLKRTIEHLKKAPACIPPCGVQEVARLFHCSGCFSKLCDLPLDCPGERVGKAGMPRGGACADLQELSGLFPVQDMLVNRGDQALFSCIVAFQLPESEITYSWKFVGGVRTRDVTYFRDMPGAHGYLARIRPVQPKHGGTFSCVILHDQRPLARLYFYLNAVTGPPPPEDTELQVTFREVMNWTPAEPEMIQPWRPSLGELLTNPQALTLGNLFLLAATAALGSASVTLLVWLFFRWYLSGN</sequence>
<dbReference type="PANTHER" id="PTHR37366">
    <property type="entry name" value="SPERM ACROSOME MEMBRANE-ASSOCIATED PROTEIN 6"/>
    <property type="match status" value="1"/>
</dbReference>
<feature type="domain" description="Ig-like" evidence="2">
    <location>
        <begin position="179"/>
        <end position="276"/>
    </location>
</feature>
<reference evidence="4" key="1">
    <citation type="submission" date="2025-08" db="UniProtKB">
        <authorList>
            <consortium name="RefSeq"/>
        </authorList>
    </citation>
    <scope>IDENTIFICATION</scope>
</reference>
<dbReference type="InterPro" id="IPR036179">
    <property type="entry name" value="Ig-like_dom_sf"/>
</dbReference>
<dbReference type="InterPro" id="IPR034549">
    <property type="entry name" value="SPACA6"/>
</dbReference>
<feature type="transmembrane region" description="Helical" evidence="1">
    <location>
        <begin position="336"/>
        <end position="358"/>
    </location>
</feature>
<keyword evidence="1" id="KW-1133">Transmembrane helix</keyword>
<gene>
    <name evidence="4" type="primary">Spaca6</name>
</gene>
<keyword evidence="1" id="KW-0812">Transmembrane</keyword>
<dbReference type="CTD" id="147650"/>
<keyword evidence="3" id="KW-1185">Reference proteome</keyword>
<evidence type="ECO:0000259" key="2">
    <source>
        <dbReference type="PROSITE" id="PS50835"/>
    </source>
</evidence>
<dbReference type="SUPFAM" id="SSF48726">
    <property type="entry name" value="Immunoglobulin"/>
    <property type="match status" value="1"/>
</dbReference>
<proteinExistence type="predicted"/>
<evidence type="ECO:0000313" key="3">
    <source>
        <dbReference type="Proteomes" id="UP000515126"/>
    </source>
</evidence>
<dbReference type="PANTHER" id="PTHR37366:SF1">
    <property type="entry name" value="SPERM ACROSOME MEMBRANE-ASSOCIATED PROTEIN 6"/>
    <property type="match status" value="1"/>
</dbReference>
<evidence type="ECO:0000256" key="1">
    <source>
        <dbReference type="SAM" id="Phobius"/>
    </source>
</evidence>
<dbReference type="AlphaFoldDB" id="A0A6P7QLM2"/>
<organism evidence="3 4">
    <name type="scientific">Mus caroli</name>
    <name type="common">Ryukyu mouse</name>
    <name type="synonym">Ricefield mouse</name>
    <dbReference type="NCBI Taxonomy" id="10089"/>
    <lineage>
        <taxon>Eukaryota</taxon>
        <taxon>Metazoa</taxon>
        <taxon>Chordata</taxon>
        <taxon>Craniata</taxon>
        <taxon>Vertebrata</taxon>
        <taxon>Euteleostomi</taxon>
        <taxon>Mammalia</taxon>
        <taxon>Eutheria</taxon>
        <taxon>Euarchontoglires</taxon>
        <taxon>Glires</taxon>
        <taxon>Rodentia</taxon>
        <taxon>Myomorpha</taxon>
        <taxon>Muroidea</taxon>
        <taxon>Muridae</taxon>
        <taxon>Murinae</taxon>
        <taxon>Mus</taxon>
        <taxon>Mus</taxon>
    </lineage>
</organism>
<dbReference type="Proteomes" id="UP000515126">
    <property type="component" value="Chromosome 17"/>
</dbReference>
<evidence type="ECO:0000313" key="4">
    <source>
        <dbReference type="RefSeq" id="XP_029327504.1"/>
    </source>
</evidence>
<feature type="transmembrane region" description="Helical" evidence="1">
    <location>
        <begin position="20"/>
        <end position="46"/>
    </location>
</feature>
<name>A0A6P7QLM2_MUSCR</name>
<accession>A0A6P7QLM2</accession>
<dbReference type="RefSeq" id="XP_029327504.1">
    <property type="nucleotide sequence ID" value="XM_029471644.1"/>
</dbReference>